<name>A0A9D1QBD9_9FIRM</name>
<keyword evidence="1" id="KW-1133">Transmembrane helix</keyword>
<keyword evidence="1" id="KW-0812">Transmembrane</keyword>
<dbReference type="InterPro" id="IPR026870">
    <property type="entry name" value="Zinc_ribbon_dom"/>
</dbReference>
<evidence type="ECO:0000313" key="4">
    <source>
        <dbReference type="Proteomes" id="UP000823933"/>
    </source>
</evidence>
<feature type="transmembrane region" description="Helical" evidence="1">
    <location>
        <begin position="196"/>
        <end position="217"/>
    </location>
</feature>
<dbReference type="EMBL" id="DXHQ01000078">
    <property type="protein sequence ID" value="HIW09057.1"/>
    <property type="molecule type" value="Genomic_DNA"/>
</dbReference>
<organism evidence="3 4">
    <name type="scientific">Candidatus Faecalibacterium intestinigallinarum</name>
    <dbReference type="NCBI Taxonomy" id="2838581"/>
    <lineage>
        <taxon>Bacteria</taxon>
        <taxon>Bacillati</taxon>
        <taxon>Bacillota</taxon>
        <taxon>Clostridia</taxon>
        <taxon>Eubacteriales</taxon>
        <taxon>Oscillospiraceae</taxon>
        <taxon>Faecalibacterium</taxon>
    </lineage>
</organism>
<dbReference type="Proteomes" id="UP000823933">
    <property type="component" value="Unassembled WGS sequence"/>
</dbReference>
<evidence type="ECO:0000259" key="2">
    <source>
        <dbReference type="Pfam" id="PF13240"/>
    </source>
</evidence>
<feature type="domain" description="Zinc-ribbon" evidence="2">
    <location>
        <begin position="67"/>
        <end position="88"/>
    </location>
</feature>
<dbReference type="CDD" id="cd15489">
    <property type="entry name" value="PHD_SF"/>
    <property type="match status" value="1"/>
</dbReference>
<protein>
    <submittedName>
        <fullName evidence="3">Zinc-ribbon domain-containing protein</fullName>
    </submittedName>
</protein>
<reference evidence="3" key="1">
    <citation type="journal article" date="2021" name="PeerJ">
        <title>Extensive microbial diversity within the chicken gut microbiome revealed by metagenomics and culture.</title>
        <authorList>
            <person name="Gilroy R."/>
            <person name="Ravi A."/>
            <person name="Getino M."/>
            <person name="Pursley I."/>
            <person name="Horton D.L."/>
            <person name="Alikhan N.F."/>
            <person name="Baker D."/>
            <person name="Gharbi K."/>
            <person name="Hall N."/>
            <person name="Watson M."/>
            <person name="Adriaenssens E.M."/>
            <person name="Foster-Nyarko E."/>
            <person name="Jarju S."/>
            <person name="Secka A."/>
            <person name="Antonio M."/>
            <person name="Oren A."/>
            <person name="Chaudhuri R.R."/>
            <person name="La Ragione R."/>
            <person name="Hildebrand F."/>
            <person name="Pallen M.J."/>
        </authorList>
    </citation>
    <scope>NUCLEOTIDE SEQUENCE</scope>
    <source>
        <strain evidence="3">ChiHcolR34-3080</strain>
    </source>
</reference>
<feature type="transmembrane region" description="Helical" evidence="1">
    <location>
        <begin position="237"/>
        <end position="257"/>
    </location>
</feature>
<proteinExistence type="predicted"/>
<comment type="caution">
    <text evidence="3">The sequence shown here is derived from an EMBL/GenBank/DDBJ whole genome shotgun (WGS) entry which is preliminary data.</text>
</comment>
<evidence type="ECO:0000256" key="1">
    <source>
        <dbReference type="SAM" id="Phobius"/>
    </source>
</evidence>
<evidence type="ECO:0000313" key="3">
    <source>
        <dbReference type="EMBL" id="HIW09057.1"/>
    </source>
</evidence>
<keyword evidence="1" id="KW-0472">Membrane</keyword>
<dbReference type="InterPro" id="IPR024399">
    <property type="entry name" value="DUF2628"/>
</dbReference>
<gene>
    <name evidence="3" type="ORF">H9890_06640</name>
</gene>
<dbReference type="InterPro" id="IPR039522">
    <property type="entry name" value="RING_finger_1_prok"/>
</dbReference>
<accession>A0A9D1QBD9</accession>
<sequence>MYQFTGCPCSVCGKALTDTDDIVVCPDCGAPYHRACYEKQGACVYAARHGTGFEWTPPASARPEHRCPNCGAPNPENAARCSHCGAPLKSGEAGQTPPPRVGADRQAQANPGGGFNYARLYQEAQGGAWQTSAASAAEPIDGIPAEEWEIYLGPSSLAYLRDFSQMQKYGRKSSICFSALLFGPLYFFYRKAWKPAFAFLAVDLLLNLPALLELLVLSESAFAPSISASSLLFLAQLASIASFAVMVLSGMFAKYLYRRSAAGRIRRIEAEFPEKAKREAVLRAQGGVSWAAVVGVCTLMMVAGAVFSLLLGPNVDAIVGLLI</sequence>
<dbReference type="AlphaFoldDB" id="A0A9D1QBD9"/>
<dbReference type="Pfam" id="PF10947">
    <property type="entry name" value="DUF2628"/>
    <property type="match status" value="1"/>
</dbReference>
<feature type="transmembrane region" description="Helical" evidence="1">
    <location>
        <begin position="287"/>
        <end position="311"/>
    </location>
</feature>
<reference evidence="3" key="2">
    <citation type="submission" date="2021-04" db="EMBL/GenBank/DDBJ databases">
        <authorList>
            <person name="Gilroy R."/>
        </authorList>
    </citation>
    <scope>NUCLEOTIDE SEQUENCE</scope>
    <source>
        <strain evidence="3">ChiHcolR34-3080</strain>
    </source>
</reference>
<dbReference type="Pfam" id="PF13240">
    <property type="entry name" value="Zn_Ribbon_1"/>
    <property type="match status" value="1"/>
</dbReference>
<dbReference type="Pfam" id="PF14446">
    <property type="entry name" value="Prok-RING_1"/>
    <property type="match status" value="1"/>
</dbReference>